<dbReference type="EMBL" id="CP027561">
    <property type="protein sequence ID" value="QJP98607.1"/>
    <property type="molecule type" value="Genomic_DNA"/>
</dbReference>
<gene>
    <name evidence="2" type="ORF">C6Y56_18830</name>
</gene>
<dbReference type="Proteomes" id="UP000501669">
    <property type="component" value="Chromosome"/>
</dbReference>
<evidence type="ECO:0000313" key="3">
    <source>
        <dbReference type="Proteomes" id="UP000501669"/>
    </source>
</evidence>
<organism evidence="2 3">
    <name type="scientific">Pseudomonas fluorescens</name>
    <dbReference type="NCBI Taxonomy" id="294"/>
    <lineage>
        <taxon>Bacteria</taxon>
        <taxon>Pseudomonadati</taxon>
        <taxon>Pseudomonadota</taxon>
        <taxon>Gammaproteobacteria</taxon>
        <taxon>Pseudomonadales</taxon>
        <taxon>Pseudomonadaceae</taxon>
        <taxon>Pseudomonas</taxon>
    </lineage>
</organism>
<name>A0A7Z3H2Q5_PSEFL</name>
<sequence length="181" mass="19977">MPGHGTSGKKTLLLLLLTILCSACAKNHTVQPANLNFLTIERKPSSLYYEIYYASDVNLLDLFGRGMREGAASTMLECALGDDQDFSITNRFRYSAYGLIDVDEANKAGGKYNYVTSATLRQTVNNGSTQEFLSTQELNGLLSGKLQVPCKVVITAWGYKPYYSNTMNLPVADLLREVNKP</sequence>
<dbReference type="AlphaFoldDB" id="A0A7Z3H2Q5"/>
<proteinExistence type="predicted"/>
<evidence type="ECO:0008006" key="4">
    <source>
        <dbReference type="Google" id="ProtNLM"/>
    </source>
</evidence>
<keyword evidence="1" id="KW-0732">Signal</keyword>
<evidence type="ECO:0000256" key="1">
    <source>
        <dbReference type="SAM" id="SignalP"/>
    </source>
</evidence>
<reference evidence="2 3" key="1">
    <citation type="submission" date="2018-03" db="EMBL/GenBank/DDBJ databases">
        <title>Complete genome sequence of Pseudomonas fluorescens sp. G7.</title>
        <authorList>
            <person name="Gao C.-H."/>
            <person name="Li Z."/>
            <person name="Cai P."/>
        </authorList>
    </citation>
    <scope>NUCLEOTIDE SEQUENCE [LARGE SCALE GENOMIC DNA]</scope>
    <source>
        <strain evidence="2 3">G7</strain>
    </source>
</reference>
<accession>A0A7Z3H2Q5</accession>
<evidence type="ECO:0000313" key="2">
    <source>
        <dbReference type="EMBL" id="QJP98607.1"/>
    </source>
</evidence>
<feature type="signal peptide" evidence="1">
    <location>
        <begin position="1"/>
        <end position="25"/>
    </location>
</feature>
<protein>
    <recommendedName>
        <fullName evidence="4">Lipoprotein</fullName>
    </recommendedName>
</protein>
<feature type="chain" id="PRO_5030788294" description="Lipoprotein" evidence="1">
    <location>
        <begin position="26"/>
        <end position="181"/>
    </location>
</feature>